<accession>A0A7W8KK06</accession>
<evidence type="ECO:0000313" key="3">
    <source>
        <dbReference type="Proteomes" id="UP000539473"/>
    </source>
</evidence>
<protein>
    <submittedName>
        <fullName evidence="2">Putative transposase</fullName>
    </submittedName>
</protein>
<proteinExistence type="predicted"/>
<reference evidence="2 3" key="1">
    <citation type="submission" date="2020-08" db="EMBL/GenBank/DDBJ databases">
        <title>Genomic Encyclopedia of Type Strains, Phase IV (KMG-IV): sequencing the most valuable type-strain genomes for metagenomic binning, comparative biology and taxonomic classification.</title>
        <authorList>
            <person name="Goeker M."/>
        </authorList>
    </citation>
    <scope>NUCLEOTIDE SEQUENCE [LARGE SCALE GENOMIC DNA]</scope>
    <source>
        <strain evidence="2 3">DSM 27521</strain>
    </source>
</reference>
<gene>
    <name evidence="2" type="ORF">HNQ07_004115</name>
</gene>
<dbReference type="InterPro" id="IPR032874">
    <property type="entry name" value="DDE_dom"/>
</dbReference>
<name>A0A7W8KK06_9DEIO</name>
<feature type="domain" description="DDE" evidence="1">
    <location>
        <begin position="2"/>
        <end position="47"/>
    </location>
</feature>
<sequence>MHVRVGGVSHRLWRAVDEYGDVLDVLLQEHRDTEAARSFFMRLLETY</sequence>
<dbReference type="Proteomes" id="UP000539473">
    <property type="component" value="Unassembled WGS sequence"/>
</dbReference>
<evidence type="ECO:0000313" key="2">
    <source>
        <dbReference type="EMBL" id="MBB5378608.1"/>
    </source>
</evidence>
<organism evidence="2 3">
    <name type="scientific">Deinococcus metalli</name>
    <dbReference type="NCBI Taxonomy" id="1141878"/>
    <lineage>
        <taxon>Bacteria</taxon>
        <taxon>Thermotogati</taxon>
        <taxon>Deinococcota</taxon>
        <taxon>Deinococci</taxon>
        <taxon>Deinococcales</taxon>
        <taxon>Deinococcaceae</taxon>
        <taxon>Deinococcus</taxon>
    </lineage>
</organism>
<dbReference type="Pfam" id="PF13610">
    <property type="entry name" value="DDE_Tnp_IS240"/>
    <property type="match status" value="1"/>
</dbReference>
<evidence type="ECO:0000259" key="1">
    <source>
        <dbReference type="Pfam" id="PF13610"/>
    </source>
</evidence>
<dbReference type="EMBL" id="JACHFK010000014">
    <property type="protein sequence ID" value="MBB5378608.1"/>
    <property type="molecule type" value="Genomic_DNA"/>
</dbReference>
<comment type="caution">
    <text evidence="2">The sequence shown here is derived from an EMBL/GenBank/DDBJ whole genome shotgun (WGS) entry which is preliminary data.</text>
</comment>
<dbReference type="AlphaFoldDB" id="A0A7W8KK06"/>